<organism evidence="1 2">
    <name type="scientific">Thermolongibacillus altinsuensis</name>
    <dbReference type="NCBI Taxonomy" id="575256"/>
    <lineage>
        <taxon>Bacteria</taxon>
        <taxon>Bacillati</taxon>
        <taxon>Bacillota</taxon>
        <taxon>Bacilli</taxon>
        <taxon>Bacillales</taxon>
        <taxon>Anoxybacillaceae</taxon>
        <taxon>Thermolongibacillus</taxon>
    </lineage>
</organism>
<dbReference type="InterPro" id="IPR015943">
    <property type="entry name" value="WD40/YVTN_repeat-like_dom_sf"/>
</dbReference>
<dbReference type="Gene3D" id="2.130.10.10">
    <property type="entry name" value="YVTN repeat-like/Quinoprotein amine dehydrogenase"/>
    <property type="match status" value="2"/>
</dbReference>
<evidence type="ECO:0008006" key="3">
    <source>
        <dbReference type="Google" id="ProtNLM"/>
    </source>
</evidence>
<dbReference type="Proteomes" id="UP000295658">
    <property type="component" value="Unassembled WGS sequence"/>
</dbReference>
<dbReference type="PANTHER" id="PTHR47197">
    <property type="entry name" value="PROTEIN NIRF"/>
    <property type="match status" value="1"/>
</dbReference>
<proteinExistence type="predicted"/>
<dbReference type="PANTHER" id="PTHR47197:SF3">
    <property type="entry name" value="DIHYDRO-HEME D1 DEHYDROGENASE"/>
    <property type="match status" value="1"/>
</dbReference>
<accession>A0A4R1QG03</accession>
<dbReference type="SUPFAM" id="SSF50969">
    <property type="entry name" value="YVTN repeat-like/Quinoprotein amine dehydrogenase"/>
    <property type="match status" value="1"/>
</dbReference>
<evidence type="ECO:0000313" key="2">
    <source>
        <dbReference type="Proteomes" id="UP000295658"/>
    </source>
</evidence>
<gene>
    <name evidence="1" type="ORF">EDD69_10765</name>
</gene>
<protein>
    <recommendedName>
        <fullName evidence="3">YVTN family beta-propeller protein</fullName>
    </recommendedName>
</protein>
<comment type="caution">
    <text evidence="1">The sequence shown here is derived from an EMBL/GenBank/DDBJ whole genome shotgun (WGS) entry which is preliminary data.</text>
</comment>
<sequence length="337" mass="37859">MLLIEGGKAVSIRFLSIVLTLILFLQGCTTQTYEPIERDVPILGVVNLKEHSLSFINHITKQPLAKWSMDEPFTKVQLLPDHDTLLLYGQEMEHISVYKLSSGKKIADWPVTKGIAHIALSHDNNHLLLVNEKNATISIMTLKGKIVDEIHVPPSPFSIVEDVNHKRWIVIHFKGGIISVIDQKTKKVIQTINTFESAVSGLVVTKTNELWVGGHGGGETMQQDVCIYSLNNGQLLEKVRTETMPIQLLQMNDFIYVLSHGTNMLYKIEPVSKKRVRSIEIGANPFAMIKTDQEIVVASYDSSEIIYVDPTALTMKQKIKVGKGPFYLFFRPAEGKR</sequence>
<dbReference type="InterPro" id="IPR051200">
    <property type="entry name" value="Host-pathogen_enzymatic-act"/>
</dbReference>
<name>A0A4R1QG03_9BACL</name>
<dbReference type="AlphaFoldDB" id="A0A4R1QG03"/>
<dbReference type="EMBL" id="SLUL01000007">
    <property type="protein sequence ID" value="TCL49244.1"/>
    <property type="molecule type" value="Genomic_DNA"/>
</dbReference>
<dbReference type="InterPro" id="IPR011044">
    <property type="entry name" value="Quino_amine_DH_bsu"/>
</dbReference>
<reference evidence="1 2" key="1">
    <citation type="submission" date="2019-03" db="EMBL/GenBank/DDBJ databases">
        <title>Genomic Encyclopedia of Type Strains, Phase IV (KMG-IV): sequencing the most valuable type-strain genomes for metagenomic binning, comparative biology and taxonomic classification.</title>
        <authorList>
            <person name="Goeker M."/>
        </authorList>
    </citation>
    <scope>NUCLEOTIDE SEQUENCE [LARGE SCALE GENOMIC DNA]</scope>
    <source>
        <strain evidence="1 2">DSM 24979</strain>
    </source>
</reference>
<evidence type="ECO:0000313" key="1">
    <source>
        <dbReference type="EMBL" id="TCL49244.1"/>
    </source>
</evidence>
<keyword evidence="2" id="KW-1185">Reference proteome</keyword>